<protein>
    <submittedName>
        <fullName evidence="3">FAM109A</fullName>
    </submittedName>
</protein>
<gene>
    <name evidence="3" type="ORF">EB796_019322</name>
</gene>
<dbReference type="PANTHER" id="PTHR22902:SF53">
    <property type="entry name" value="INOSITOL PHOSPHATASE INTERACTING PROTEIN, ISOFORM A"/>
    <property type="match status" value="1"/>
</dbReference>
<dbReference type="EMBL" id="VXIV02002858">
    <property type="protein sequence ID" value="KAF6022382.1"/>
    <property type="molecule type" value="Genomic_DNA"/>
</dbReference>
<feature type="compositionally biased region" description="Basic residues" evidence="1">
    <location>
        <begin position="241"/>
        <end position="256"/>
    </location>
</feature>
<evidence type="ECO:0000313" key="4">
    <source>
        <dbReference type="Proteomes" id="UP000593567"/>
    </source>
</evidence>
<dbReference type="GO" id="GO:0005769">
    <property type="term" value="C:early endosome"/>
    <property type="evidence" value="ECO:0007669"/>
    <property type="project" value="TreeGrafter"/>
</dbReference>
<dbReference type="FunFam" id="2.30.29.30:FF:000286">
    <property type="entry name" value="PH-protein kinase domain containing protein"/>
    <property type="match status" value="1"/>
</dbReference>
<feature type="compositionally biased region" description="Low complexity" evidence="1">
    <location>
        <begin position="261"/>
        <end position="273"/>
    </location>
</feature>
<sequence length="399" mass="44919">MKLLNEATLVYFSTCPSQTTKEGWLYKKGEVNKNFQKRWFVLKGNLLFYFDKPADREPNGVIILEGYTVELADAQTDSFTFQILFKGVSSARKYILQAESQHVMELWMKAITCAGYDYMRLMVAELKSQLDDLTALELSNELADCKTSPSSSPFSVESSSEATPVAVHGKVNFDSHTDLNLFSAFETTTSESSKHRKNPFDTDIAKDLSELDPFGQVPFNPIVATSLTTSAQLPLPEVPSRKKNKTSPRLGRKHAPSAKISNKTQSSSVKSSQSHTKFYEDAQQYLAVSALPAVISSRFNQLHLSYGKQIETFIAASKPAKTDTVFHVNLSSRSSVQLLTGDGRNLLFFSQAMEIELKYRDFFIEVMKLILFCHVDIRDYIIRFIVDILCSVHYAVYIP</sequence>
<accession>A0A7J7J850</accession>
<dbReference type="InterPro" id="IPR045188">
    <property type="entry name" value="Boi1/Boi2-like"/>
</dbReference>
<dbReference type="GO" id="GO:0042147">
    <property type="term" value="P:retrograde transport, endosome to Golgi"/>
    <property type="evidence" value="ECO:0007669"/>
    <property type="project" value="TreeGrafter"/>
</dbReference>
<keyword evidence="4" id="KW-1185">Reference proteome</keyword>
<comment type="caution">
    <text evidence="3">The sequence shown here is derived from an EMBL/GenBank/DDBJ whole genome shotgun (WGS) entry which is preliminary data.</text>
</comment>
<dbReference type="Gene3D" id="2.30.29.30">
    <property type="entry name" value="Pleckstrin-homology domain (PH domain)/Phosphotyrosine-binding domain (PTB)"/>
    <property type="match status" value="1"/>
</dbReference>
<dbReference type="GO" id="GO:0005802">
    <property type="term" value="C:trans-Golgi network"/>
    <property type="evidence" value="ECO:0007669"/>
    <property type="project" value="TreeGrafter"/>
</dbReference>
<dbReference type="GO" id="GO:0007032">
    <property type="term" value="P:endosome organization"/>
    <property type="evidence" value="ECO:0007669"/>
    <property type="project" value="TreeGrafter"/>
</dbReference>
<dbReference type="Pfam" id="PF00169">
    <property type="entry name" value="PH"/>
    <property type="match status" value="1"/>
</dbReference>
<dbReference type="InterPro" id="IPR001849">
    <property type="entry name" value="PH_domain"/>
</dbReference>
<evidence type="ECO:0000259" key="2">
    <source>
        <dbReference type="PROSITE" id="PS50003"/>
    </source>
</evidence>
<dbReference type="AlphaFoldDB" id="A0A7J7J850"/>
<dbReference type="CDD" id="cd13288">
    <property type="entry name" value="PH_Ses"/>
    <property type="match status" value="1"/>
</dbReference>
<feature type="domain" description="PH" evidence="2">
    <location>
        <begin position="18"/>
        <end position="116"/>
    </location>
</feature>
<dbReference type="Proteomes" id="UP000593567">
    <property type="component" value="Unassembled WGS sequence"/>
</dbReference>
<organism evidence="3 4">
    <name type="scientific">Bugula neritina</name>
    <name type="common">Brown bryozoan</name>
    <name type="synonym">Sertularia neritina</name>
    <dbReference type="NCBI Taxonomy" id="10212"/>
    <lineage>
        <taxon>Eukaryota</taxon>
        <taxon>Metazoa</taxon>
        <taxon>Spiralia</taxon>
        <taxon>Lophotrochozoa</taxon>
        <taxon>Bryozoa</taxon>
        <taxon>Gymnolaemata</taxon>
        <taxon>Cheilostomatida</taxon>
        <taxon>Flustrina</taxon>
        <taxon>Buguloidea</taxon>
        <taxon>Bugulidae</taxon>
        <taxon>Bugula</taxon>
    </lineage>
</organism>
<proteinExistence type="predicted"/>
<reference evidence="3" key="1">
    <citation type="submission" date="2020-06" db="EMBL/GenBank/DDBJ databases">
        <title>Draft genome of Bugula neritina, a colonial animal packing powerful symbionts and potential medicines.</title>
        <authorList>
            <person name="Rayko M."/>
        </authorList>
    </citation>
    <scope>NUCLEOTIDE SEQUENCE [LARGE SCALE GENOMIC DNA]</scope>
    <source>
        <strain evidence="3">Kwan_BN1</strain>
    </source>
</reference>
<name>A0A7J7J850_BUGNE</name>
<dbReference type="SMART" id="SM00233">
    <property type="entry name" value="PH"/>
    <property type="match status" value="1"/>
</dbReference>
<feature type="region of interest" description="Disordered" evidence="1">
    <location>
        <begin position="233"/>
        <end position="273"/>
    </location>
</feature>
<dbReference type="SUPFAM" id="SSF50729">
    <property type="entry name" value="PH domain-like"/>
    <property type="match status" value="1"/>
</dbReference>
<evidence type="ECO:0000313" key="3">
    <source>
        <dbReference type="EMBL" id="KAF6022382.1"/>
    </source>
</evidence>
<dbReference type="PROSITE" id="PS50003">
    <property type="entry name" value="PH_DOMAIN"/>
    <property type="match status" value="1"/>
</dbReference>
<dbReference type="GO" id="GO:0005829">
    <property type="term" value="C:cytosol"/>
    <property type="evidence" value="ECO:0007669"/>
    <property type="project" value="GOC"/>
</dbReference>
<dbReference type="GO" id="GO:0001881">
    <property type="term" value="P:receptor recycling"/>
    <property type="evidence" value="ECO:0007669"/>
    <property type="project" value="TreeGrafter"/>
</dbReference>
<dbReference type="InterPro" id="IPR011993">
    <property type="entry name" value="PH-like_dom_sf"/>
</dbReference>
<dbReference type="GO" id="GO:0055037">
    <property type="term" value="C:recycling endosome"/>
    <property type="evidence" value="ECO:0007669"/>
    <property type="project" value="TreeGrafter"/>
</dbReference>
<dbReference type="OrthoDB" id="10261837at2759"/>
<evidence type="ECO:0000256" key="1">
    <source>
        <dbReference type="SAM" id="MobiDB-lite"/>
    </source>
</evidence>
<dbReference type="PANTHER" id="PTHR22902">
    <property type="entry name" value="SESQUIPEDALIAN"/>
    <property type="match status" value="1"/>
</dbReference>